<reference evidence="2 3" key="1">
    <citation type="submission" date="2018-06" db="EMBL/GenBank/DDBJ databases">
        <title>Genomic Encyclopedia of Type Strains, Phase IV (KMG-IV): sequencing the most valuable type-strain genomes for metagenomic binning, comparative biology and taxonomic classification.</title>
        <authorList>
            <person name="Goeker M."/>
        </authorList>
    </citation>
    <scope>NUCLEOTIDE SEQUENCE [LARGE SCALE GENOMIC DNA]</scope>
    <source>
        <strain evidence="2 3">DSM 44599</strain>
    </source>
</reference>
<dbReference type="AlphaFoldDB" id="A0A366DQR4"/>
<dbReference type="Proteomes" id="UP000252586">
    <property type="component" value="Unassembled WGS sequence"/>
</dbReference>
<protein>
    <submittedName>
        <fullName evidence="2">Uncharacterized protein</fullName>
    </submittedName>
</protein>
<dbReference type="EMBL" id="QNRE01000004">
    <property type="protein sequence ID" value="RBO91799.1"/>
    <property type="molecule type" value="Genomic_DNA"/>
</dbReference>
<accession>A0A366DQR4</accession>
<dbReference type="STRING" id="1210090.GCA_001613185_03414"/>
<keyword evidence="1" id="KW-0812">Transmembrane</keyword>
<keyword evidence="1" id="KW-1133">Transmembrane helix</keyword>
<comment type="caution">
    <text evidence="2">The sequence shown here is derived from an EMBL/GenBank/DDBJ whole genome shotgun (WGS) entry which is preliminary data.</text>
</comment>
<feature type="transmembrane region" description="Helical" evidence="1">
    <location>
        <begin position="74"/>
        <end position="97"/>
    </location>
</feature>
<evidence type="ECO:0000313" key="2">
    <source>
        <dbReference type="EMBL" id="RBO91799.1"/>
    </source>
</evidence>
<sequence length="207" mass="21414">MYPGYPAPNGYAPYGNTRPPGGGTAITAGILALLGCVAGVVGLISGVVAVVDFHDYNDVFNDSVYSGFEYEMFLYARIGCLAILAPLLGIGGVMLLMRRRAGRSMVIIGCLVAIVLSIGSLVTNGALLGSIGALDGRTAGVSLLGTVVGLIFPVTTLILAAVGATVRWIDARATTSAPAYGYPPNPYGQPNPYAQPNPYGQPQYPPY</sequence>
<gene>
    <name evidence="2" type="ORF">DFR74_104508</name>
</gene>
<feature type="transmembrane region" description="Helical" evidence="1">
    <location>
        <begin position="104"/>
        <end position="127"/>
    </location>
</feature>
<evidence type="ECO:0000313" key="3">
    <source>
        <dbReference type="Proteomes" id="UP000252586"/>
    </source>
</evidence>
<proteinExistence type="predicted"/>
<keyword evidence="1" id="KW-0472">Membrane</keyword>
<feature type="transmembrane region" description="Helical" evidence="1">
    <location>
        <begin position="139"/>
        <end position="162"/>
    </location>
</feature>
<dbReference type="RefSeq" id="WP_067509776.1">
    <property type="nucleotide sequence ID" value="NZ_CP107943.1"/>
</dbReference>
<evidence type="ECO:0000256" key="1">
    <source>
        <dbReference type="SAM" id="Phobius"/>
    </source>
</evidence>
<name>A0A366DQR4_9NOCA</name>
<feature type="transmembrane region" description="Helical" evidence="1">
    <location>
        <begin position="28"/>
        <end position="54"/>
    </location>
</feature>
<keyword evidence="3" id="KW-1185">Reference proteome</keyword>
<organism evidence="2 3">
    <name type="scientific">Nocardia puris</name>
    <dbReference type="NCBI Taxonomy" id="208602"/>
    <lineage>
        <taxon>Bacteria</taxon>
        <taxon>Bacillati</taxon>
        <taxon>Actinomycetota</taxon>
        <taxon>Actinomycetes</taxon>
        <taxon>Mycobacteriales</taxon>
        <taxon>Nocardiaceae</taxon>
        <taxon>Nocardia</taxon>
    </lineage>
</organism>